<protein>
    <submittedName>
        <fullName evidence="1">Uncharacterized protein</fullName>
    </submittedName>
</protein>
<proteinExistence type="predicted"/>
<sequence length="72" mass="8504">MAKSNKERENDWRSLFQNPERLDKFHSCNLSSSYAYLVSHCNELLEQANQVRHQQLAMLKIPFLKIETPRGL</sequence>
<dbReference type="Proteomes" id="UP000753908">
    <property type="component" value="Unassembled WGS sequence"/>
</dbReference>
<reference evidence="1" key="1">
    <citation type="submission" date="2021-05" db="EMBL/GenBank/DDBJ databases">
        <authorList>
            <person name="Pietrasiak N."/>
            <person name="Ward R."/>
            <person name="Stajich J.E."/>
            <person name="Kurbessoian T."/>
        </authorList>
    </citation>
    <scope>NUCLEOTIDE SEQUENCE</scope>
    <source>
        <strain evidence="1">CPER-KK1</strain>
    </source>
</reference>
<dbReference type="AlphaFoldDB" id="A0A951PPH3"/>
<evidence type="ECO:0000313" key="2">
    <source>
        <dbReference type="Proteomes" id="UP000753908"/>
    </source>
</evidence>
<dbReference type="EMBL" id="JAHHIF010000038">
    <property type="protein sequence ID" value="MBW4547263.1"/>
    <property type="molecule type" value="Genomic_DNA"/>
</dbReference>
<comment type="caution">
    <text evidence="1">The sequence shown here is derived from an EMBL/GenBank/DDBJ whole genome shotgun (WGS) entry which is preliminary data.</text>
</comment>
<name>A0A951PPH3_9CYAN</name>
<gene>
    <name evidence="1" type="ORF">KME25_22915</name>
</gene>
<reference evidence="1" key="2">
    <citation type="journal article" date="2022" name="Microbiol. Resour. Announc.">
        <title>Metagenome Sequencing to Explore Phylogenomics of Terrestrial Cyanobacteria.</title>
        <authorList>
            <person name="Ward R.D."/>
            <person name="Stajich J.E."/>
            <person name="Johansen J.R."/>
            <person name="Huntemann M."/>
            <person name="Clum A."/>
            <person name="Foster B."/>
            <person name="Foster B."/>
            <person name="Roux S."/>
            <person name="Palaniappan K."/>
            <person name="Varghese N."/>
            <person name="Mukherjee S."/>
            <person name="Reddy T.B.K."/>
            <person name="Daum C."/>
            <person name="Copeland A."/>
            <person name="Chen I.A."/>
            <person name="Ivanova N.N."/>
            <person name="Kyrpides N.C."/>
            <person name="Shapiro N."/>
            <person name="Eloe-Fadrosh E.A."/>
            <person name="Pietrasiak N."/>
        </authorList>
    </citation>
    <scope>NUCLEOTIDE SEQUENCE</scope>
    <source>
        <strain evidence="1">CPER-KK1</strain>
    </source>
</reference>
<evidence type="ECO:0000313" key="1">
    <source>
        <dbReference type="EMBL" id="MBW4547263.1"/>
    </source>
</evidence>
<accession>A0A951PPH3</accession>
<organism evidence="1 2">
    <name type="scientific">Symplocastrum torsivum CPER-KK1</name>
    <dbReference type="NCBI Taxonomy" id="450513"/>
    <lineage>
        <taxon>Bacteria</taxon>
        <taxon>Bacillati</taxon>
        <taxon>Cyanobacteriota</taxon>
        <taxon>Cyanophyceae</taxon>
        <taxon>Oscillatoriophycideae</taxon>
        <taxon>Oscillatoriales</taxon>
        <taxon>Microcoleaceae</taxon>
        <taxon>Symplocastrum</taxon>
    </lineage>
</organism>